<evidence type="ECO:0000313" key="5">
    <source>
        <dbReference type="EMBL" id="ACZ77728.1"/>
    </source>
</evidence>
<dbReference type="InterPro" id="IPR026881">
    <property type="entry name" value="WYL_dom"/>
</dbReference>
<name>D2BSW5_DICZ5</name>
<reference evidence="5" key="1">
    <citation type="submission" date="2009-12" db="EMBL/GenBank/DDBJ databases">
        <title>Complete sequence of Dickeya dadantii Ech586.</title>
        <authorList>
            <consortium name="US DOE Joint Genome Institute"/>
            <person name="Lucas S."/>
            <person name="Copeland A."/>
            <person name="Lapidus A."/>
            <person name="Glavina del Rio T."/>
            <person name="Tice H."/>
            <person name="Bruce D."/>
            <person name="Goodwin L."/>
            <person name="Pitluck S."/>
            <person name="Munk A.C."/>
            <person name="Brettin T."/>
            <person name="Detter J.C."/>
            <person name="Han C."/>
            <person name="Tapia R."/>
            <person name="Larimer F."/>
            <person name="Land M."/>
            <person name="Hauser L."/>
            <person name="Kyrpides N."/>
            <person name="Mikhailova N."/>
            <person name="Balakrishnan V."/>
            <person name="Glasner J."/>
            <person name="Perna N.T."/>
        </authorList>
    </citation>
    <scope>NUCLEOTIDE SEQUENCE [LARGE SCALE GENOMIC DNA]</scope>
    <source>
        <strain evidence="5">Ech586</strain>
    </source>
</reference>
<feature type="domain" description="HTH deoR-type" evidence="4">
    <location>
        <begin position="11"/>
        <end position="72"/>
    </location>
</feature>
<dbReference type="KEGG" id="ddc:Dd586_2893"/>
<organism evidence="5 6">
    <name type="scientific">Dickeya zeae (strain Ech586)</name>
    <name type="common">Dickeya dadantii (strain Ech586)</name>
    <dbReference type="NCBI Taxonomy" id="590409"/>
    <lineage>
        <taxon>Bacteria</taxon>
        <taxon>Pseudomonadati</taxon>
        <taxon>Pseudomonadota</taxon>
        <taxon>Gammaproteobacteria</taxon>
        <taxon>Enterobacterales</taxon>
        <taxon>Pectobacteriaceae</taxon>
        <taxon>Dickeya</taxon>
        <taxon>Dickeya parazeae</taxon>
    </lineage>
</organism>
<dbReference type="RefSeq" id="WP_012885537.1">
    <property type="nucleotide sequence ID" value="NC_013592.1"/>
</dbReference>
<evidence type="ECO:0000256" key="3">
    <source>
        <dbReference type="ARBA" id="ARBA00023163"/>
    </source>
</evidence>
<keyword evidence="3" id="KW-0804">Transcription</keyword>
<dbReference type="GO" id="GO:0003700">
    <property type="term" value="F:DNA-binding transcription factor activity"/>
    <property type="evidence" value="ECO:0007669"/>
    <property type="project" value="InterPro"/>
</dbReference>
<dbReference type="PROSITE" id="PS51000">
    <property type="entry name" value="HTH_DEOR_2"/>
    <property type="match status" value="1"/>
</dbReference>
<dbReference type="OrthoDB" id="6521217at2"/>
<dbReference type="Pfam" id="PF13280">
    <property type="entry name" value="WYL"/>
    <property type="match status" value="1"/>
</dbReference>
<dbReference type="AlphaFoldDB" id="D2BSW5"/>
<keyword evidence="1" id="KW-0805">Transcription regulation</keyword>
<dbReference type="PROSITE" id="PS52050">
    <property type="entry name" value="WYL"/>
    <property type="match status" value="1"/>
</dbReference>
<dbReference type="HOGENOM" id="CLU_041141_10_2_6"/>
<dbReference type="PROSITE" id="PS00894">
    <property type="entry name" value="HTH_DEOR_1"/>
    <property type="match status" value="1"/>
</dbReference>
<dbReference type="InterPro" id="IPR001034">
    <property type="entry name" value="DeoR_HTH"/>
</dbReference>
<dbReference type="GO" id="GO:0003677">
    <property type="term" value="F:DNA binding"/>
    <property type="evidence" value="ECO:0007669"/>
    <property type="project" value="UniProtKB-KW"/>
</dbReference>
<dbReference type="InterPro" id="IPR018356">
    <property type="entry name" value="Tscrpt_reg_HTH_DeoR_CS"/>
</dbReference>
<evidence type="ECO:0000256" key="2">
    <source>
        <dbReference type="ARBA" id="ARBA00023125"/>
    </source>
</evidence>
<dbReference type="Pfam" id="PF08220">
    <property type="entry name" value="HTH_DeoR"/>
    <property type="match status" value="1"/>
</dbReference>
<dbReference type="Proteomes" id="UP000001446">
    <property type="component" value="Chromosome"/>
</dbReference>
<keyword evidence="6" id="KW-1185">Reference proteome</keyword>
<evidence type="ECO:0000259" key="4">
    <source>
        <dbReference type="PROSITE" id="PS51000"/>
    </source>
</evidence>
<proteinExistence type="predicted"/>
<keyword evidence="2" id="KW-0238">DNA-binding</keyword>
<dbReference type="EMBL" id="CP001836">
    <property type="protein sequence ID" value="ACZ77728.1"/>
    <property type="molecule type" value="Genomic_DNA"/>
</dbReference>
<evidence type="ECO:0000256" key="1">
    <source>
        <dbReference type="ARBA" id="ARBA00023015"/>
    </source>
</evidence>
<sequence length="228" mass="26003">MVQTERRHDRLAVRLSIIISRLLAGETLSVQKLAAEFAVSPRTLRRDFRERLMYMDLEYRNGICRLRSGVSGTQRELDILTFAHRSGLADLFPGLDRRLVSTLLESEASPCLVWPVPSGSSPALALSFYRLIKAITARQQVGLQTECQRTEYLSPYRLVAQEGAWYLVAEHNGQPAVFRLDDIQVVQPTAETFRWNEQLYRLSENPGFVQALPHFRCIRQSLDVLSSP</sequence>
<protein>
    <submittedName>
        <fullName evidence="5">Regulatory protein DeoR</fullName>
    </submittedName>
</protein>
<dbReference type="STRING" id="590409.Dd586_2893"/>
<evidence type="ECO:0000313" key="6">
    <source>
        <dbReference type="Proteomes" id="UP000001446"/>
    </source>
</evidence>
<accession>D2BSW5</accession>
<dbReference type="eggNOG" id="COG2378">
    <property type="taxonomic scope" value="Bacteria"/>
</dbReference>
<gene>
    <name evidence="5" type="ordered locus">Dd586_2893</name>
</gene>